<dbReference type="AlphaFoldDB" id="A0A450UMF1"/>
<name>A0A450UMF1_9GAMM</name>
<reference evidence="1" key="1">
    <citation type="submission" date="2019-02" db="EMBL/GenBank/DDBJ databases">
        <authorList>
            <person name="Gruber-Vodicka R. H."/>
            <person name="Seah K. B. B."/>
        </authorList>
    </citation>
    <scope>NUCLEOTIDE SEQUENCE</scope>
    <source>
        <strain evidence="3">BECK_SA2B12</strain>
        <strain evidence="1">BECK_SA2B15</strain>
        <strain evidence="2">BECK_SA2B20</strain>
    </source>
</reference>
<evidence type="ECO:0000313" key="2">
    <source>
        <dbReference type="EMBL" id="VFJ94425.1"/>
    </source>
</evidence>
<organism evidence="1">
    <name type="scientific">Candidatus Kentrum eta</name>
    <dbReference type="NCBI Taxonomy" id="2126337"/>
    <lineage>
        <taxon>Bacteria</taxon>
        <taxon>Pseudomonadati</taxon>
        <taxon>Pseudomonadota</taxon>
        <taxon>Gammaproteobacteria</taxon>
        <taxon>Candidatus Kentrum</taxon>
    </lineage>
</organism>
<proteinExistence type="predicted"/>
<dbReference type="EMBL" id="CAADFJ010000057">
    <property type="protein sequence ID" value="VFK01072.1"/>
    <property type="molecule type" value="Genomic_DNA"/>
</dbReference>
<evidence type="ECO:0000313" key="3">
    <source>
        <dbReference type="EMBL" id="VFK01072.1"/>
    </source>
</evidence>
<dbReference type="EMBL" id="CAADFG010000059">
    <property type="protein sequence ID" value="VFJ93650.1"/>
    <property type="molecule type" value="Genomic_DNA"/>
</dbReference>
<dbReference type="EMBL" id="CAADFI010000061">
    <property type="protein sequence ID" value="VFJ94425.1"/>
    <property type="molecule type" value="Genomic_DNA"/>
</dbReference>
<sequence>MKKKLEEMTVPNLPDEVLIEAKTLPESIQNDIGSVLLSVIHKEDDECASGNGIGWFHRRNPNTVPVSGCHCR</sequence>
<evidence type="ECO:0000313" key="1">
    <source>
        <dbReference type="EMBL" id="VFJ93650.1"/>
    </source>
</evidence>
<accession>A0A450UMF1</accession>
<gene>
    <name evidence="1" type="ORF">BECKH772A_GA0070896_1005916</name>
    <name evidence="2" type="ORF">BECKH772B_GA0070898_1006116</name>
    <name evidence="3" type="ORF">BECKH772C_GA0070978_1005714</name>
</gene>
<protein>
    <submittedName>
        <fullName evidence="1">Uncharacterized protein</fullName>
    </submittedName>
</protein>